<accession>A0A150P4D1</accession>
<name>A0A150P4D1_SORCE</name>
<dbReference type="SUPFAM" id="SSF53474">
    <property type="entry name" value="alpha/beta-Hydrolases"/>
    <property type="match status" value="1"/>
</dbReference>
<comment type="caution">
    <text evidence="1">The sequence shown here is derived from an EMBL/GenBank/DDBJ whole genome shotgun (WGS) entry which is preliminary data.</text>
</comment>
<evidence type="ECO:0000313" key="2">
    <source>
        <dbReference type="Proteomes" id="UP000075604"/>
    </source>
</evidence>
<dbReference type="Proteomes" id="UP000075604">
    <property type="component" value="Unassembled WGS sequence"/>
</dbReference>
<dbReference type="Gene3D" id="3.40.50.1820">
    <property type="entry name" value="alpha/beta hydrolase"/>
    <property type="match status" value="1"/>
</dbReference>
<dbReference type="InterPro" id="IPR029058">
    <property type="entry name" value="AB_hydrolase_fold"/>
</dbReference>
<dbReference type="AlphaFoldDB" id="A0A150P4D1"/>
<organism evidence="1 2">
    <name type="scientific">Sorangium cellulosum</name>
    <name type="common">Polyangium cellulosum</name>
    <dbReference type="NCBI Taxonomy" id="56"/>
    <lineage>
        <taxon>Bacteria</taxon>
        <taxon>Pseudomonadati</taxon>
        <taxon>Myxococcota</taxon>
        <taxon>Polyangia</taxon>
        <taxon>Polyangiales</taxon>
        <taxon>Polyangiaceae</taxon>
        <taxon>Sorangium</taxon>
    </lineage>
</organism>
<evidence type="ECO:0000313" key="1">
    <source>
        <dbReference type="EMBL" id="KYF50553.1"/>
    </source>
</evidence>
<reference evidence="1 2" key="1">
    <citation type="submission" date="2014-02" db="EMBL/GenBank/DDBJ databases">
        <title>The small core and large imbalanced accessory genome model reveals a collaborative survival strategy of Sorangium cellulosum strains in nature.</title>
        <authorList>
            <person name="Han K."/>
            <person name="Peng R."/>
            <person name="Blom J."/>
            <person name="Li Y.-Z."/>
        </authorList>
    </citation>
    <scope>NUCLEOTIDE SEQUENCE [LARGE SCALE GENOMIC DNA]</scope>
    <source>
        <strain evidence="1 2">So0157-18</strain>
    </source>
</reference>
<dbReference type="EMBL" id="JELX01004047">
    <property type="protein sequence ID" value="KYF50553.1"/>
    <property type="molecule type" value="Genomic_DNA"/>
</dbReference>
<gene>
    <name evidence="1" type="ORF">BE04_23865</name>
</gene>
<proteinExistence type="predicted"/>
<protein>
    <recommendedName>
        <fullName evidence="3">Alpha/beta hydrolase</fullName>
    </recommendedName>
</protein>
<evidence type="ECO:0008006" key="3">
    <source>
        <dbReference type="Google" id="ProtNLM"/>
    </source>
</evidence>
<sequence length="252" mass="27195">MGGPTLPPIADYSDEGPFDTVVERNVGPNGAYTVFRPEPLGTDGFLHAPIIFGPGIGQQVAVHTTMLTNFASHGFVVVGSPVLNGGPGDEGNRKKMEDGLNWILEQNDAPGKYQGKLYVDHAVSMGFSVGGTSAVQLGGHEAVATVVSIHGHRASADLHGTMLQTTGTQDTVGMPLQQATYDMSEVPTFLATLTGAPHQYIERDGGGEERPAIVAWMRYWIYNDMGARDHFFGDDCVLCKPPWENPQRKNWE</sequence>